<name>A0A1B1K879_RHOOP</name>
<dbReference type="PRINTS" id="PR00455">
    <property type="entry name" value="HTHTETR"/>
</dbReference>
<dbReference type="PANTHER" id="PTHR30055:SF234">
    <property type="entry name" value="HTH-TYPE TRANSCRIPTIONAL REGULATOR BETI"/>
    <property type="match status" value="1"/>
</dbReference>
<organism evidence="6 7">
    <name type="scientific">Rhodococcus opacus</name>
    <name type="common">Nocardia opaca</name>
    <dbReference type="NCBI Taxonomy" id="37919"/>
    <lineage>
        <taxon>Bacteria</taxon>
        <taxon>Bacillati</taxon>
        <taxon>Actinomycetota</taxon>
        <taxon>Actinomycetes</taxon>
        <taxon>Mycobacteriales</taxon>
        <taxon>Nocardiaceae</taxon>
        <taxon>Rhodococcus</taxon>
    </lineage>
</organism>
<keyword evidence="1" id="KW-0805">Transcription regulation</keyword>
<evidence type="ECO:0000256" key="3">
    <source>
        <dbReference type="ARBA" id="ARBA00023163"/>
    </source>
</evidence>
<dbReference type="EMBL" id="CP009111">
    <property type="protein sequence ID" value="ANS28843.1"/>
    <property type="molecule type" value="Genomic_DNA"/>
</dbReference>
<reference evidence="6 7" key="1">
    <citation type="submission" date="2014-07" db="EMBL/GenBank/DDBJ databases">
        <authorList>
            <person name="Zhang J.E."/>
            <person name="Yang H."/>
            <person name="Guo J."/>
            <person name="Deng Z."/>
            <person name="Luo H."/>
            <person name="Luo M."/>
            <person name="Zhao B."/>
        </authorList>
    </citation>
    <scope>NUCLEOTIDE SEQUENCE [LARGE SCALE GENOMIC DNA]</scope>
    <source>
        <strain evidence="6 7">1CP</strain>
    </source>
</reference>
<dbReference type="Gene3D" id="1.10.357.10">
    <property type="entry name" value="Tetracycline Repressor, domain 2"/>
    <property type="match status" value="1"/>
</dbReference>
<dbReference type="Pfam" id="PF00440">
    <property type="entry name" value="TetR_N"/>
    <property type="match status" value="1"/>
</dbReference>
<dbReference type="InterPro" id="IPR001647">
    <property type="entry name" value="HTH_TetR"/>
</dbReference>
<feature type="DNA-binding region" description="H-T-H motif" evidence="4">
    <location>
        <begin position="32"/>
        <end position="51"/>
    </location>
</feature>
<evidence type="ECO:0000256" key="2">
    <source>
        <dbReference type="ARBA" id="ARBA00023125"/>
    </source>
</evidence>
<evidence type="ECO:0000313" key="6">
    <source>
        <dbReference type="EMBL" id="ANS28843.1"/>
    </source>
</evidence>
<evidence type="ECO:0000313" key="7">
    <source>
        <dbReference type="Proteomes" id="UP000186108"/>
    </source>
</evidence>
<dbReference type="Pfam" id="PF21597">
    <property type="entry name" value="TetR_C_43"/>
    <property type="match status" value="1"/>
</dbReference>
<dbReference type="SUPFAM" id="SSF48498">
    <property type="entry name" value="Tetracyclin repressor-like, C-terminal domain"/>
    <property type="match status" value="1"/>
</dbReference>
<keyword evidence="3" id="KW-0804">Transcription</keyword>
<dbReference type="Proteomes" id="UP000186108">
    <property type="component" value="Chromosome"/>
</dbReference>
<accession>A0A1B1K879</accession>
<dbReference type="GO" id="GO:0003700">
    <property type="term" value="F:DNA-binding transcription factor activity"/>
    <property type="evidence" value="ECO:0007669"/>
    <property type="project" value="TreeGrafter"/>
</dbReference>
<sequence>MTGAMRADAQENQDRILEVAAAAFSRPGADTSLKAIAKEAGVGIGTLYRRFPTREDLVEATYRAETKRLARSASALLAKNPPLFALREWMTLFVTYMLTKQGMADTLPAILADHEGLRAHSRELLHTAVRELRDASVRAGAIRDDVPATDILMALGGITLISSHEQDGELAERLLDLLTSGLHP</sequence>
<feature type="domain" description="HTH tetR-type" evidence="5">
    <location>
        <begin position="10"/>
        <end position="69"/>
    </location>
</feature>
<evidence type="ECO:0000256" key="4">
    <source>
        <dbReference type="PROSITE-ProRule" id="PRU00335"/>
    </source>
</evidence>
<dbReference type="InterPro" id="IPR049445">
    <property type="entry name" value="TetR_SbtR-like_C"/>
</dbReference>
<dbReference type="InterPro" id="IPR036271">
    <property type="entry name" value="Tet_transcr_reg_TetR-rel_C_sf"/>
</dbReference>
<dbReference type="InterPro" id="IPR009057">
    <property type="entry name" value="Homeodomain-like_sf"/>
</dbReference>
<dbReference type="SUPFAM" id="SSF46689">
    <property type="entry name" value="Homeodomain-like"/>
    <property type="match status" value="1"/>
</dbReference>
<dbReference type="GO" id="GO:0000976">
    <property type="term" value="F:transcription cis-regulatory region binding"/>
    <property type="evidence" value="ECO:0007669"/>
    <property type="project" value="TreeGrafter"/>
</dbReference>
<protein>
    <submittedName>
        <fullName evidence="6">Putative TetR family transcriptional regulator</fullName>
    </submittedName>
</protein>
<keyword evidence="2 4" id="KW-0238">DNA-binding</keyword>
<dbReference type="PROSITE" id="PS50977">
    <property type="entry name" value="HTH_TETR_2"/>
    <property type="match status" value="1"/>
</dbReference>
<dbReference type="AlphaFoldDB" id="A0A1B1K879"/>
<evidence type="ECO:0000259" key="5">
    <source>
        <dbReference type="PROSITE" id="PS50977"/>
    </source>
</evidence>
<proteinExistence type="predicted"/>
<gene>
    <name evidence="6" type="ORF">R1CP_20825</name>
</gene>
<dbReference type="InterPro" id="IPR050109">
    <property type="entry name" value="HTH-type_TetR-like_transc_reg"/>
</dbReference>
<dbReference type="PATRIC" id="fig|37919.13.peg.4383"/>
<evidence type="ECO:0000256" key="1">
    <source>
        <dbReference type="ARBA" id="ARBA00023015"/>
    </source>
</evidence>
<dbReference type="PANTHER" id="PTHR30055">
    <property type="entry name" value="HTH-TYPE TRANSCRIPTIONAL REGULATOR RUTR"/>
    <property type="match status" value="1"/>
</dbReference>